<name>A0AAD9V6M0_ACRCE</name>
<evidence type="ECO:0000313" key="2">
    <source>
        <dbReference type="EMBL" id="KAK2563223.1"/>
    </source>
</evidence>
<dbReference type="EMBL" id="JARQWQ010000026">
    <property type="protein sequence ID" value="KAK2563223.1"/>
    <property type="molecule type" value="Genomic_DNA"/>
</dbReference>
<dbReference type="Proteomes" id="UP001249851">
    <property type="component" value="Unassembled WGS sequence"/>
</dbReference>
<dbReference type="AlphaFoldDB" id="A0AAD9V6M0"/>
<evidence type="ECO:0000256" key="1">
    <source>
        <dbReference type="SAM" id="MobiDB-lite"/>
    </source>
</evidence>
<accession>A0AAD9V6M0</accession>
<reference evidence="2" key="2">
    <citation type="journal article" date="2023" name="Science">
        <title>Genomic signatures of disease resistance in endangered staghorn corals.</title>
        <authorList>
            <person name="Vollmer S.V."/>
            <person name="Selwyn J.D."/>
            <person name="Despard B.A."/>
            <person name="Roesel C.L."/>
        </authorList>
    </citation>
    <scope>NUCLEOTIDE SEQUENCE</scope>
    <source>
        <strain evidence="2">K2</strain>
    </source>
</reference>
<reference evidence="2" key="1">
    <citation type="journal article" date="2023" name="G3 (Bethesda)">
        <title>Whole genome assembly and annotation of the endangered Caribbean coral Acropora cervicornis.</title>
        <authorList>
            <person name="Selwyn J.D."/>
            <person name="Vollmer S.V."/>
        </authorList>
    </citation>
    <scope>NUCLEOTIDE SEQUENCE</scope>
    <source>
        <strain evidence="2">K2</strain>
    </source>
</reference>
<keyword evidence="3" id="KW-1185">Reference proteome</keyword>
<feature type="compositionally biased region" description="Basic and acidic residues" evidence="1">
    <location>
        <begin position="53"/>
        <end position="69"/>
    </location>
</feature>
<gene>
    <name evidence="2" type="ORF">P5673_013576</name>
</gene>
<proteinExistence type="predicted"/>
<protein>
    <submittedName>
        <fullName evidence="2">Uncharacterized protein</fullName>
    </submittedName>
</protein>
<organism evidence="2 3">
    <name type="scientific">Acropora cervicornis</name>
    <name type="common">Staghorn coral</name>
    <dbReference type="NCBI Taxonomy" id="6130"/>
    <lineage>
        <taxon>Eukaryota</taxon>
        <taxon>Metazoa</taxon>
        <taxon>Cnidaria</taxon>
        <taxon>Anthozoa</taxon>
        <taxon>Hexacorallia</taxon>
        <taxon>Scleractinia</taxon>
        <taxon>Astrocoeniina</taxon>
        <taxon>Acroporidae</taxon>
        <taxon>Acropora</taxon>
    </lineage>
</organism>
<feature type="region of interest" description="Disordered" evidence="1">
    <location>
        <begin position="47"/>
        <end position="69"/>
    </location>
</feature>
<comment type="caution">
    <text evidence="2">The sequence shown here is derived from an EMBL/GenBank/DDBJ whole genome shotgun (WGS) entry which is preliminary data.</text>
</comment>
<sequence length="69" mass="7895">MQSQVKAINIDMCADRARLLGKESMRPCLTVADYVIVSETGDCRGKVSKHKREKELKRKENCNKRGKEN</sequence>
<evidence type="ECO:0000313" key="3">
    <source>
        <dbReference type="Proteomes" id="UP001249851"/>
    </source>
</evidence>